<dbReference type="GO" id="GO:0005737">
    <property type="term" value="C:cytoplasm"/>
    <property type="evidence" value="ECO:0007669"/>
    <property type="project" value="UniProtKB-SubCell"/>
</dbReference>
<feature type="compositionally biased region" description="Polar residues" evidence="13">
    <location>
        <begin position="640"/>
        <end position="649"/>
    </location>
</feature>
<dbReference type="PROSITE" id="PS00658">
    <property type="entry name" value="FORK_HEAD_2"/>
    <property type="match status" value="1"/>
</dbReference>
<protein>
    <recommendedName>
        <fullName evidence="11">Forkhead box protein O</fullName>
    </recommendedName>
</protein>
<feature type="compositionally biased region" description="Basic and acidic residues" evidence="13">
    <location>
        <begin position="27"/>
        <end position="36"/>
    </location>
</feature>
<evidence type="ECO:0000256" key="6">
    <source>
        <dbReference type="ARBA" id="ARBA00022604"/>
    </source>
</evidence>
<feature type="region of interest" description="Disordered" evidence="13">
    <location>
        <begin position="1"/>
        <end position="54"/>
    </location>
</feature>
<feature type="region of interest" description="Disordered" evidence="13">
    <location>
        <begin position="1382"/>
        <end position="1401"/>
    </location>
</feature>
<feature type="region of interest" description="Disordered" evidence="13">
    <location>
        <begin position="353"/>
        <end position="407"/>
    </location>
</feature>
<evidence type="ECO:0000256" key="5">
    <source>
        <dbReference type="ARBA" id="ARBA00022553"/>
    </source>
</evidence>
<dbReference type="Gene3D" id="1.10.10.10">
    <property type="entry name" value="Winged helix-like DNA-binding domain superfamily/Winged helix DNA-binding domain"/>
    <property type="match status" value="1"/>
</dbReference>
<evidence type="ECO:0000256" key="1">
    <source>
        <dbReference type="ARBA" id="ARBA00004123"/>
    </source>
</evidence>
<feature type="compositionally biased region" description="Basic and acidic residues" evidence="13">
    <location>
        <begin position="1629"/>
        <end position="1650"/>
    </location>
</feature>
<dbReference type="EMBL" id="CALNXJ010000018">
    <property type="protein sequence ID" value="CAH3121147.1"/>
    <property type="molecule type" value="Genomic_DNA"/>
</dbReference>
<keyword evidence="10 12" id="KW-0539">Nucleus</keyword>
<keyword evidence="7" id="KW-0805">Transcription regulation</keyword>
<evidence type="ECO:0000256" key="9">
    <source>
        <dbReference type="ARBA" id="ARBA00023163"/>
    </source>
</evidence>
<organism evidence="15 16">
    <name type="scientific">Pocillopora meandrina</name>
    <dbReference type="NCBI Taxonomy" id="46732"/>
    <lineage>
        <taxon>Eukaryota</taxon>
        <taxon>Metazoa</taxon>
        <taxon>Cnidaria</taxon>
        <taxon>Anthozoa</taxon>
        <taxon>Hexacorallia</taxon>
        <taxon>Scleractinia</taxon>
        <taxon>Astrocoeniina</taxon>
        <taxon>Pocilloporidae</taxon>
        <taxon>Pocillopora</taxon>
    </lineage>
</organism>
<evidence type="ECO:0000256" key="2">
    <source>
        <dbReference type="ARBA" id="ARBA00004496"/>
    </source>
</evidence>
<evidence type="ECO:0000256" key="13">
    <source>
        <dbReference type="SAM" id="MobiDB-lite"/>
    </source>
</evidence>
<feature type="compositionally biased region" description="Polar residues" evidence="13">
    <location>
        <begin position="1145"/>
        <end position="1165"/>
    </location>
</feature>
<feature type="compositionally biased region" description="Polar residues" evidence="13">
    <location>
        <begin position="1592"/>
        <end position="1623"/>
    </location>
</feature>
<feature type="region of interest" description="Disordered" evidence="13">
    <location>
        <begin position="1059"/>
        <end position="1091"/>
    </location>
</feature>
<evidence type="ECO:0000256" key="3">
    <source>
        <dbReference type="ARBA" id="ARBA00022473"/>
    </source>
</evidence>
<accession>A0AAU9WPC5</accession>
<evidence type="ECO:0000256" key="8">
    <source>
        <dbReference type="ARBA" id="ARBA00023125"/>
    </source>
</evidence>
<feature type="compositionally biased region" description="Polar residues" evidence="13">
    <location>
        <begin position="1671"/>
        <end position="1683"/>
    </location>
</feature>
<dbReference type="InterPro" id="IPR036388">
    <property type="entry name" value="WH-like_DNA-bd_sf"/>
</dbReference>
<dbReference type="PROSITE" id="PS50039">
    <property type="entry name" value="FORK_HEAD_3"/>
    <property type="match status" value="1"/>
</dbReference>
<feature type="region of interest" description="Disordered" evidence="13">
    <location>
        <begin position="811"/>
        <end position="902"/>
    </location>
</feature>
<evidence type="ECO:0000256" key="11">
    <source>
        <dbReference type="ARBA" id="ARBA00039893"/>
    </source>
</evidence>
<dbReference type="InterPro" id="IPR036390">
    <property type="entry name" value="WH_DNA-bd_sf"/>
</dbReference>
<keyword evidence="3" id="KW-0217">Developmental protein</keyword>
<keyword evidence="16" id="KW-1185">Reference proteome</keyword>
<dbReference type="SMART" id="SM00339">
    <property type="entry name" value="FH"/>
    <property type="match status" value="1"/>
</dbReference>
<evidence type="ECO:0000256" key="4">
    <source>
        <dbReference type="ARBA" id="ARBA00022490"/>
    </source>
</evidence>
<feature type="compositionally biased region" description="Basic residues" evidence="13">
    <location>
        <begin position="866"/>
        <end position="879"/>
    </location>
</feature>
<evidence type="ECO:0000256" key="7">
    <source>
        <dbReference type="ARBA" id="ARBA00023015"/>
    </source>
</evidence>
<comment type="subcellular location">
    <subcellularLocation>
        <location evidence="2">Cytoplasm</location>
    </subcellularLocation>
    <subcellularLocation>
        <location evidence="1 12">Nucleus</location>
    </subcellularLocation>
</comment>
<dbReference type="GO" id="GO:0005634">
    <property type="term" value="C:nucleus"/>
    <property type="evidence" value="ECO:0007669"/>
    <property type="project" value="UniProtKB-SubCell"/>
</dbReference>
<dbReference type="SUPFAM" id="SSF46785">
    <property type="entry name" value="Winged helix' DNA-binding domain"/>
    <property type="match status" value="1"/>
</dbReference>
<feature type="compositionally biased region" description="Polar residues" evidence="13">
    <location>
        <begin position="393"/>
        <end position="407"/>
    </location>
</feature>
<dbReference type="InterPro" id="IPR032067">
    <property type="entry name" value="FOXO-TAD"/>
</dbReference>
<sequence length="1765" mass="190643">MDETANLEERRDNRPRSNTWPLPDPSEFTKSEREVDQPSLKQLNDGPKKSSRKNAWGNLSYADLITQAIQSSSEQRLTLSQIYDWMVNTVPYFRDKGDSNSSAGWKNSIRHNLSLHSKFVRVQNEGNGKSSWWMLNPDAKGGKTSRRRSGSLDSAPKSERKRGRTKKEKIKEEDGESPSSPRLSVNRARDGRANSPGNVSPTNSSSSDSLLTIPESESPLPFPLSESFARPRTSSNASTVSSLGGRLSPIPAHVDELELSVEDQHLPPGNFNISSPPNPAAEELTQMADSMSLNSLAAENRLKQTLTQVQPSLLPSEPPHNELAITASNGMNSSISNSFDTSYNRSGYLQPIQHPQQSLSPEIHSPQNIPPSQPTFRDRRVYSQPLQPRFQRRNYQSPPERQNTTPARVNDIFCRDQEMEVQHAPENMFQNFQPSYVNGNQCGVNSIPQNHQTFNSYTDPFIQHVGAGSLIMENGLHSMQGHPFTRDVRMTNNNQLEFMNEKFPSDLELDAFHGDLDCDIESIIYDELNMGDGGFDINLEQFINQLPNVGELRSGYLKDEGLYRTCAAFQDECSLFCDDNKELNNVFLTADLKTILDDYSQLRESGRENGMISGPAVLKSLWNDLDVVIGQLKYATIPSSTPKTYTVSQSTRTRRLNNGRSRRSSLPKSQEQRTTTTKSPSLLPPAKPTGNTAALKLPLPRLSTNGLSWNVSPSLNKNSPLGNQVISRHLVIQSSQSNVSKEQPITLPRALTPVGSPVTVTSPCIGGNVEPARTVINVTPTQSPITIRVSDELAKSDNVVQDLFDDVVAGDSSGGTEFDQQRTESTAPPVIVVDEDMDKDQTTVNSDEDSLAHTHHNLSHDELHLRSPKRKGIQPKRRTPQGGLGTSGASPNSPSKQVPASAEVEMDLICSSDGLTPQSFLGTLLSTPLLQEKLAENINKVVGGSRQQSVGDETPIDHTSHSLMTTEASSNDMPTTLNQGGNDIPVKEILDLMQADPAFDVLFSVFGLDALDALPSTAHAPADTSLCAEVSAESSRPMDSLCSLPPSSAAQLPGALDVSSFPEENQSHSVTNANTISPPTSIHQSLTSSSSSTSDLHLSATSIVTDALLLLAGSPQKIPSQTQSHSVHAVSYQSTEKHLPKTPPEETTQGQWSTNSRESRVNSSYNRPSLITSAFPYVRALDFNLGRTPEPTKRGGKRNNKSNKSVGQKMTADKSDKASSNKKKARNVKRSVGASNSSSSSSSSTAICNSNVQSVTPTTVSRSMNICAAQSLNNCARQRNLISSSVVDVVPSAPPIVCRQINPLPGNLMGISSLHSNLAETSSLHGNLAESSPLLSYPAGPPPCPTPAAVTYVTLGSRPGDSPVTSANLVADAFTAPVSVPTTAARQPKSHASHPSPESDSLVLMNPIGSSFHPVPPTVNFSTSTSSHVPSTVTLGNKGFGSSPSFQHLSSTLTVQDSPVNPVAWSTTPSPNLTSSVINQLPLPTSLARSNPAKKFGASLLSQAFNTLTPTSLIGTDRCVLREQFTGSSTNDRNSMTGPGRNVNDPSLTGSVASNTEITTTTTSSEASHSLNAPSSLQTFAVKHKNSEEPQKTNQVAEESNLGAPNTTPRLASESTLEPQSLEENLASKSDEKSQRNTGKANEKHNDEIPHNGSVKDLTSSGIHTEALESKSGSTDSLTTNPVSGDLTKENSAGMVQSGSNCELEGRVSLTQSGKRRRDLLEREKEKNTRSLSRPSKRSKTKGGNVNFPSDLNVEDFLSKLHYEV</sequence>
<feature type="region of interest" description="Disordered" evidence="13">
    <location>
        <begin position="1584"/>
        <end position="1750"/>
    </location>
</feature>
<feature type="compositionally biased region" description="Polar residues" evidence="13">
    <location>
        <begin position="1526"/>
        <end position="1537"/>
    </location>
</feature>
<keyword evidence="6" id="KW-0341">Growth regulation</keyword>
<dbReference type="FunFam" id="1.10.10.10:FF:000032">
    <property type="entry name" value="Forkhead box protein O4"/>
    <property type="match status" value="1"/>
</dbReference>
<feature type="compositionally biased region" description="Polar residues" evidence="13">
    <location>
        <begin position="1117"/>
        <end position="1134"/>
    </location>
</feature>
<feature type="compositionally biased region" description="Basic residues" evidence="13">
    <location>
        <begin position="1220"/>
        <end position="1229"/>
    </location>
</feature>
<keyword evidence="9" id="KW-0804">Transcription</keyword>
<feature type="DNA-binding region" description="Fork-head" evidence="12">
    <location>
        <begin position="56"/>
        <end position="149"/>
    </location>
</feature>
<feature type="region of interest" description="Disordered" evidence="13">
    <location>
        <begin position="130"/>
        <end position="246"/>
    </location>
</feature>
<reference evidence="15 16" key="1">
    <citation type="submission" date="2022-05" db="EMBL/GenBank/DDBJ databases">
        <authorList>
            <consortium name="Genoscope - CEA"/>
            <person name="William W."/>
        </authorList>
    </citation>
    <scope>NUCLEOTIDE SEQUENCE [LARGE SCALE GENOMIC DNA]</scope>
</reference>
<feature type="compositionally biased region" description="Basic residues" evidence="13">
    <location>
        <begin position="159"/>
        <end position="168"/>
    </location>
</feature>
<feature type="region of interest" description="Disordered" evidence="13">
    <location>
        <begin position="1186"/>
        <end position="1247"/>
    </location>
</feature>
<feature type="region of interest" description="Disordered" evidence="13">
    <location>
        <begin position="640"/>
        <end position="693"/>
    </location>
</feature>
<comment type="caution">
    <text evidence="15">The sequence shown here is derived from an EMBL/GenBank/DDBJ whole genome shotgun (WGS) entry which is preliminary data.</text>
</comment>
<dbReference type="CDD" id="cd20061">
    <property type="entry name" value="FH_FOXO3"/>
    <property type="match status" value="1"/>
</dbReference>
<dbReference type="Pfam" id="PF00250">
    <property type="entry name" value="Forkhead"/>
    <property type="match status" value="1"/>
</dbReference>
<gene>
    <name evidence="15" type="ORF">PMEA_00009053</name>
</gene>
<evidence type="ECO:0000256" key="12">
    <source>
        <dbReference type="PROSITE-ProRule" id="PRU00089"/>
    </source>
</evidence>
<feature type="region of interest" description="Disordered" evidence="13">
    <location>
        <begin position="1117"/>
        <end position="1165"/>
    </location>
</feature>
<feature type="compositionally biased region" description="Basic residues" evidence="13">
    <location>
        <begin position="652"/>
        <end position="665"/>
    </location>
</feature>
<feature type="compositionally biased region" description="Polar residues" evidence="13">
    <location>
        <begin position="1690"/>
        <end position="1701"/>
    </location>
</feature>
<dbReference type="PRINTS" id="PR00053">
    <property type="entry name" value="FORKHEAD"/>
</dbReference>
<dbReference type="PANTHER" id="PTHR45767:SF2">
    <property type="entry name" value="FORKHEAD BOX PROTEIN O"/>
    <property type="match status" value="1"/>
</dbReference>
<keyword evidence="4" id="KW-0963">Cytoplasm</keyword>
<evidence type="ECO:0000313" key="15">
    <source>
        <dbReference type="EMBL" id="CAH3121147.1"/>
    </source>
</evidence>
<dbReference type="Proteomes" id="UP001159428">
    <property type="component" value="Unassembled WGS sequence"/>
</dbReference>
<proteinExistence type="predicted"/>
<dbReference type="InterPro" id="IPR030456">
    <property type="entry name" value="TF_fork_head_CS_2"/>
</dbReference>
<dbReference type="Pfam" id="PF16676">
    <property type="entry name" value="FOXO-TAD"/>
    <property type="match status" value="1"/>
</dbReference>
<dbReference type="GO" id="GO:0000978">
    <property type="term" value="F:RNA polymerase II cis-regulatory region sequence-specific DNA binding"/>
    <property type="evidence" value="ECO:0007669"/>
    <property type="project" value="TreeGrafter"/>
</dbReference>
<feature type="compositionally biased region" description="Polar residues" evidence="13">
    <location>
        <begin position="1062"/>
        <end position="1084"/>
    </location>
</feature>
<dbReference type="GO" id="GO:0000981">
    <property type="term" value="F:DNA-binding transcription factor activity, RNA polymerase II-specific"/>
    <property type="evidence" value="ECO:0007669"/>
    <property type="project" value="TreeGrafter"/>
</dbReference>
<evidence type="ECO:0000256" key="10">
    <source>
        <dbReference type="ARBA" id="ARBA00023242"/>
    </source>
</evidence>
<feature type="compositionally biased region" description="Low complexity" evidence="13">
    <location>
        <begin position="194"/>
        <end position="228"/>
    </location>
</feature>
<feature type="compositionally biased region" description="Polar residues" evidence="13">
    <location>
        <begin position="232"/>
        <end position="242"/>
    </location>
</feature>
<feature type="compositionally biased region" description="Basic and acidic residues" evidence="13">
    <location>
        <begin position="1719"/>
        <end position="1729"/>
    </location>
</feature>
<evidence type="ECO:0000259" key="14">
    <source>
        <dbReference type="PROSITE" id="PS50039"/>
    </source>
</evidence>
<keyword evidence="5" id="KW-0597">Phosphoprotein</keyword>
<feature type="domain" description="Fork-head" evidence="14">
    <location>
        <begin position="56"/>
        <end position="149"/>
    </location>
</feature>
<keyword evidence="8 12" id="KW-0238">DNA-binding</keyword>
<dbReference type="InterPro" id="IPR001766">
    <property type="entry name" value="Fork_head_dom"/>
</dbReference>
<name>A0AAU9WPC5_9CNID</name>
<dbReference type="PANTHER" id="PTHR45767">
    <property type="entry name" value="FORKHEAD BOX PROTEIN O"/>
    <property type="match status" value="1"/>
</dbReference>
<evidence type="ECO:0000313" key="16">
    <source>
        <dbReference type="Proteomes" id="UP001159428"/>
    </source>
</evidence>
<feature type="compositionally biased region" description="Polar residues" evidence="13">
    <location>
        <begin position="887"/>
        <end position="898"/>
    </location>
</feature>
<feature type="region of interest" description="Disordered" evidence="13">
    <location>
        <begin position="1526"/>
        <end position="1552"/>
    </location>
</feature>
<feature type="compositionally biased region" description="Low complexity" evidence="13">
    <location>
        <begin position="1230"/>
        <end position="1244"/>
    </location>
</feature>